<name>A0A8J2NIF9_9HEXA</name>
<feature type="transmembrane region" description="Helical" evidence="1">
    <location>
        <begin position="67"/>
        <end position="86"/>
    </location>
</feature>
<evidence type="ECO:0000256" key="1">
    <source>
        <dbReference type="SAM" id="Phobius"/>
    </source>
</evidence>
<dbReference type="GO" id="GO:0006888">
    <property type="term" value="P:endoplasmic reticulum to Golgi vesicle-mediated transport"/>
    <property type="evidence" value="ECO:0007669"/>
    <property type="project" value="TreeGrafter"/>
</dbReference>
<keyword evidence="1" id="KW-0812">Transmembrane</keyword>
<organism evidence="3 4">
    <name type="scientific">Allacma fusca</name>
    <dbReference type="NCBI Taxonomy" id="39272"/>
    <lineage>
        <taxon>Eukaryota</taxon>
        <taxon>Metazoa</taxon>
        <taxon>Ecdysozoa</taxon>
        <taxon>Arthropoda</taxon>
        <taxon>Hexapoda</taxon>
        <taxon>Collembola</taxon>
        <taxon>Symphypleona</taxon>
        <taxon>Sminthuridae</taxon>
        <taxon>Allacma</taxon>
    </lineage>
</organism>
<dbReference type="OrthoDB" id="6357215at2759"/>
<dbReference type="Proteomes" id="UP000708208">
    <property type="component" value="Unassembled WGS sequence"/>
</dbReference>
<evidence type="ECO:0000313" key="4">
    <source>
        <dbReference type="Proteomes" id="UP000708208"/>
    </source>
</evidence>
<dbReference type="GO" id="GO:0005794">
    <property type="term" value="C:Golgi apparatus"/>
    <property type="evidence" value="ECO:0007669"/>
    <property type="project" value="TreeGrafter"/>
</dbReference>
<evidence type="ECO:0000259" key="2">
    <source>
        <dbReference type="Pfam" id="PF05050"/>
    </source>
</evidence>
<dbReference type="AlphaFoldDB" id="A0A8J2NIF9"/>
<dbReference type="GO" id="GO:0005886">
    <property type="term" value="C:plasma membrane"/>
    <property type="evidence" value="ECO:0007669"/>
    <property type="project" value="TreeGrafter"/>
</dbReference>
<sequence length="371" mass="42253">MERKLRIPGNFSESLQSMNKRCISWMHMRCFCPEVYLTREAETLGDGGELLGGEGQGTSDPMKYTHLYGFVWIIGASFVLFLYFYASRFHQHAVSRATVALPSSNTDYGVSVPLEELMKGPLAQNDSRILDYIWKRNFIRAPSKLPYNLSNAKLDPSMGQSIIVKHALNEMRNGFFVECGALDGETRSNTLMLERDYGWQVRYRDSMTFCPKGLLIEGDPKNFERLITKNRKAWSSDACLATKRFPHQVIFKQHFNMGKISSKMTIQDGAEIPWGFAKVQCFPLFSLLSALNISVVDYLSLDVEGNELDVLRTVPFDAILIKVLSVEYVHDKGGREAVKKFMTSKGFRIFGEVRDPRNLANDFIFVNNRIS</sequence>
<dbReference type="PANTHER" id="PTHR34009:SF2">
    <property type="entry name" value="PROTEIN STAR"/>
    <property type="match status" value="1"/>
</dbReference>
<keyword evidence="4" id="KW-1185">Reference proteome</keyword>
<feature type="domain" description="Methyltransferase FkbM" evidence="2">
    <location>
        <begin position="178"/>
        <end position="349"/>
    </location>
</feature>
<keyword evidence="1" id="KW-0472">Membrane</keyword>
<protein>
    <recommendedName>
        <fullName evidence="2">Methyltransferase FkbM domain-containing protein</fullName>
    </recommendedName>
</protein>
<evidence type="ECO:0000313" key="3">
    <source>
        <dbReference type="EMBL" id="CAG7687377.1"/>
    </source>
</evidence>
<dbReference type="InterPro" id="IPR006342">
    <property type="entry name" value="FkbM_mtfrase"/>
</dbReference>
<dbReference type="GO" id="GO:0031902">
    <property type="term" value="C:late endosome membrane"/>
    <property type="evidence" value="ECO:0007669"/>
    <property type="project" value="TreeGrafter"/>
</dbReference>
<comment type="caution">
    <text evidence="3">The sequence shown here is derived from an EMBL/GenBank/DDBJ whole genome shotgun (WGS) entry which is preliminary data.</text>
</comment>
<keyword evidence="1" id="KW-1133">Transmembrane helix</keyword>
<dbReference type="GO" id="GO:0016197">
    <property type="term" value="P:endosomal transport"/>
    <property type="evidence" value="ECO:0007669"/>
    <property type="project" value="TreeGrafter"/>
</dbReference>
<gene>
    <name evidence="3" type="ORF">AFUS01_LOCUS3282</name>
</gene>
<dbReference type="EMBL" id="CAJVCH010019697">
    <property type="protein sequence ID" value="CAG7687377.1"/>
    <property type="molecule type" value="Genomic_DNA"/>
</dbReference>
<dbReference type="InterPro" id="IPR053202">
    <property type="entry name" value="EGF_Rcpt_Signaling_Reg"/>
</dbReference>
<proteinExistence type="predicted"/>
<accession>A0A8J2NIF9</accession>
<dbReference type="GO" id="GO:0005789">
    <property type="term" value="C:endoplasmic reticulum membrane"/>
    <property type="evidence" value="ECO:0007669"/>
    <property type="project" value="TreeGrafter"/>
</dbReference>
<dbReference type="PANTHER" id="PTHR34009">
    <property type="entry name" value="PROTEIN STAR"/>
    <property type="match status" value="1"/>
</dbReference>
<dbReference type="Pfam" id="PF05050">
    <property type="entry name" value="Methyltransf_21"/>
    <property type="match status" value="1"/>
</dbReference>
<reference evidence="3" key="1">
    <citation type="submission" date="2021-06" db="EMBL/GenBank/DDBJ databases">
        <authorList>
            <person name="Hodson N. C."/>
            <person name="Mongue J. A."/>
            <person name="Jaron S. K."/>
        </authorList>
    </citation>
    <scope>NUCLEOTIDE SEQUENCE</scope>
</reference>